<proteinExistence type="predicted"/>
<evidence type="ECO:0000256" key="1">
    <source>
        <dbReference type="SAM" id="MobiDB-lite"/>
    </source>
</evidence>
<feature type="region of interest" description="Disordered" evidence="1">
    <location>
        <begin position="272"/>
        <end position="300"/>
    </location>
</feature>
<feature type="region of interest" description="Disordered" evidence="1">
    <location>
        <begin position="336"/>
        <end position="367"/>
    </location>
</feature>
<name>A0ABN8D7G9_9STRA</name>
<dbReference type="EMBL" id="CAKLCB010000353">
    <property type="protein sequence ID" value="CAH0520366.1"/>
    <property type="molecule type" value="Genomic_DNA"/>
</dbReference>
<evidence type="ECO:0000313" key="2">
    <source>
        <dbReference type="EMBL" id="CAH0520366.1"/>
    </source>
</evidence>
<organism evidence="2 3">
    <name type="scientific">Peronospora belbahrii</name>
    <dbReference type="NCBI Taxonomy" id="622444"/>
    <lineage>
        <taxon>Eukaryota</taxon>
        <taxon>Sar</taxon>
        <taxon>Stramenopiles</taxon>
        <taxon>Oomycota</taxon>
        <taxon>Peronosporomycetes</taxon>
        <taxon>Peronosporales</taxon>
        <taxon>Peronosporaceae</taxon>
        <taxon>Peronospora</taxon>
    </lineage>
</organism>
<feature type="compositionally biased region" description="Polar residues" evidence="1">
    <location>
        <begin position="288"/>
        <end position="300"/>
    </location>
</feature>
<reference evidence="2 3" key="1">
    <citation type="submission" date="2021-11" db="EMBL/GenBank/DDBJ databases">
        <authorList>
            <person name="Islam A."/>
            <person name="Islam S."/>
            <person name="Flora M.S."/>
            <person name="Rahman M."/>
            <person name="Ziaur R.M."/>
            <person name="Epstein J.H."/>
            <person name="Hassan M."/>
            <person name="Klassen M."/>
            <person name="Woodard K."/>
            <person name="Webb A."/>
            <person name="Webby R.J."/>
            <person name="El Zowalaty M.E."/>
        </authorList>
    </citation>
    <scope>NUCLEOTIDE SEQUENCE [LARGE SCALE GENOMIC DNA]</scope>
    <source>
        <strain evidence="2">Pbs1</strain>
    </source>
</reference>
<sequence length="501" mass="55548">MADAQTLDLFNGLPLDYNFLGGGDVSPESPRNATTNSASFAASGPLMGTDDQMLFDSDVPGSSHTFVMTPKAENEDLLTPLSFSFNPNGITAMGSNYRVASQHKHKRVRSNPDVLQGFGMANMASSARTSSIMSLNGMSFHQQHNVMPTGPFEVELPVNPIPFGGIATPRGESFEEMDDFLQNLSWSEPSVDHQQQRQQQQMLRTHVVGIEENGALVNEDASPVSYRSHRIQEGVNELKMKRKRPVNHHSRHHSNPVDLLHNLDQFRILAEQNKQQQQAQQQYVQQQNMHSTQGYSNPFASFQDHAAYPARLQTNMQQYQFQVPPQVDCGAVHSLHGRRSSLGSNMPPRAAAGRRGGPNHSSGLSMDMSQMNLGFLSLPEEPCMAELNPHHSPQQRSMNSSASSLGSKKMSIDDANRKLYKCGRCGQPKVGHICTMPDQRNNWTQVDLGVTKGLKVVRINCHVIPVKSKWVTQCDDHEPPQLDIKGDIKTVEESKIEPLGL</sequence>
<protein>
    <submittedName>
        <fullName evidence="2">Uncharacterized protein</fullName>
    </submittedName>
</protein>
<gene>
    <name evidence="2" type="ORF">PBS001_LOCUS6849</name>
</gene>
<keyword evidence="3" id="KW-1185">Reference proteome</keyword>
<feature type="compositionally biased region" description="Low complexity" evidence="1">
    <location>
        <begin position="397"/>
        <end position="409"/>
    </location>
</feature>
<feature type="compositionally biased region" description="Low complexity" evidence="1">
    <location>
        <begin position="272"/>
        <end position="287"/>
    </location>
</feature>
<dbReference type="Proteomes" id="UP001158986">
    <property type="component" value="Unassembled WGS sequence"/>
</dbReference>
<feature type="region of interest" description="Disordered" evidence="1">
    <location>
        <begin position="383"/>
        <end position="409"/>
    </location>
</feature>
<comment type="caution">
    <text evidence="2">The sequence shown here is derived from an EMBL/GenBank/DDBJ whole genome shotgun (WGS) entry which is preliminary data.</text>
</comment>
<accession>A0ABN8D7G9</accession>
<evidence type="ECO:0000313" key="3">
    <source>
        <dbReference type="Proteomes" id="UP001158986"/>
    </source>
</evidence>